<evidence type="ECO:0000313" key="2">
    <source>
        <dbReference type="Proteomes" id="UP000198867"/>
    </source>
</evidence>
<sequence length="40" mass="4407">MDTTYFFARSIVYTNGFCPSSIQAGHVPMAGFRHADSIIP</sequence>
<dbReference type="AlphaFoldDB" id="A0A1I5AI63"/>
<protein>
    <submittedName>
        <fullName evidence="1">Uncharacterized protein</fullName>
    </submittedName>
</protein>
<evidence type="ECO:0000313" key="1">
    <source>
        <dbReference type="EMBL" id="SFN62196.1"/>
    </source>
</evidence>
<keyword evidence="2" id="KW-1185">Reference proteome</keyword>
<organism evidence="1 2">
    <name type="scientific">Mycetocola miduiensis</name>
    <dbReference type="NCBI Taxonomy" id="995034"/>
    <lineage>
        <taxon>Bacteria</taxon>
        <taxon>Bacillati</taxon>
        <taxon>Actinomycetota</taxon>
        <taxon>Actinomycetes</taxon>
        <taxon>Micrococcales</taxon>
        <taxon>Microbacteriaceae</taxon>
        <taxon>Mycetocola</taxon>
    </lineage>
</organism>
<dbReference type="EMBL" id="FOVM01000003">
    <property type="protein sequence ID" value="SFN62196.1"/>
    <property type="molecule type" value="Genomic_DNA"/>
</dbReference>
<proteinExistence type="predicted"/>
<accession>A0A1I5AI63</accession>
<dbReference type="STRING" id="995034.SAMN05216219_1486"/>
<name>A0A1I5AI63_9MICO</name>
<reference evidence="2" key="1">
    <citation type="submission" date="2016-10" db="EMBL/GenBank/DDBJ databases">
        <authorList>
            <person name="Varghese N."/>
            <person name="Submissions S."/>
        </authorList>
    </citation>
    <scope>NUCLEOTIDE SEQUENCE [LARGE SCALE GENOMIC DNA]</scope>
    <source>
        <strain evidence="2">CGMCC 1.11101</strain>
    </source>
</reference>
<gene>
    <name evidence="1" type="ORF">SAMN05216219_1486</name>
</gene>
<dbReference type="Proteomes" id="UP000198867">
    <property type="component" value="Unassembled WGS sequence"/>
</dbReference>